<dbReference type="PANTHER" id="PTHR23534">
    <property type="entry name" value="MFS PERMEASE"/>
    <property type="match status" value="1"/>
</dbReference>
<feature type="transmembrane region" description="Helical" evidence="5">
    <location>
        <begin position="63"/>
        <end position="82"/>
    </location>
</feature>
<dbReference type="InterPro" id="IPR036259">
    <property type="entry name" value="MFS_trans_sf"/>
</dbReference>
<evidence type="ECO:0000256" key="5">
    <source>
        <dbReference type="SAM" id="Phobius"/>
    </source>
</evidence>
<accession>A0ABW3R199</accession>
<organism evidence="7 8">
    <name type="scientific">Saccharothrix hoggarensis</name>
    <dbReference type="NCBI Taxonomy" id="913853"/>
    <lineage>
        <taxon>Bacteria</taxon>
        <taxon>Bacillati</taxon>
        <taxon>Actinomycetota</taxon>
        <taxon>Actinomycetes</taxon>
        <taxon>Pseudonocardiales</taxon>
        <taxon>Pseudonocardiaceae</taxon>
        <taxon>Saccharothrix</taxon>
    </lineage>
</organism>
<protein>
    <submittedName>
        <fullName evidence="7">MFS transporter</fullName>
    </submittedName>
</protein>
<dbReference type="SUPFAM" id="SSF103473">
    <property type="entry name" value="MFS general substrate transporter"/>
    <property type="match status" value="1"/>
</dbReference>
<feature type="transmembrane region" description="Helical" evidence="5">
    <location>
        <begin position="272"/>
        <end position="291"/>
    </location>
</feature>
<feature type="transmembrane region" description="Helical" evidence="5">
    <location>
        <begin position="25"/>
        <end position="51"/>
    </location>
</feature>
<feature type="transmembrane region" description="Helical" evidence="5">
    <location>
        <begin position="118"/>
        <end position="139"/>
    </location>
</feature>
<feature type="transmembrane region" description="Helical" evidence="5">
    <location>
        <begin position="332"/>
        <end position="354"/>
    </location>
</feature>
<keyword evidence="8" id="KW-1185">Reference proteome</keyword>
<comment type="subcellular location">
    <subcellularLocation>
        <location evidence="1">Cell membrane</location>
        <topology evidence="1">Multi-pass membrane protein</topology>
    </subcellularLocation>
</comment>
<keyword evidence="2 5" id="KW-0812">Transmembrane</keyword>
<evidence type="ECO:0000256" key="1">
    <source>
        <dbReference type="ARBA" id="ARBA00004651"/>
    </source>
</evidence>
<dbReference type="RefSeq" id="WP_380727219.1">
    <property type="nucleotide sequence ID" value="NZ_JBHTLK010000185.1"/>
</dbReference>
<sequence>MTIDQERIATAVEPGLSVRTIQRRVIWSLIVVQAVIALVFAMTGPLLTLIAERVTGSAGQAGLAQAMIYCGGMAFALPLAVLSVRLGRRAGIAAGYLGGSLGCGLVVLGAVLSSYAVILAGSVLIGGAIAAGMQARFAATDLAESGTLGRSMGVLSWSSIVGAVVGPALLGVLSGIGAGWLPEYTGPYLAIAASLALSGTLVLVLLRPDPLLLAQRLHRQKAPTEKKPKFRTALAAVLRHQGARRAIIALMIVHAAMISLMNMASIHMSHGAATLGAIGLAIGVHTAAMFLPGPLVGWLTDRVGVYPVLLTGLALEAAAAVVLMLAPMDDTVLIGLGLLLLGLGWSPGYLAGSVLLTESTEGPTRTLAQGASDLLVQLTAAVGALVAGIIVTTWSYTALAAGWAVVVFALLFWLAGAARAARTSKASVPSPASPRD</sequence>
<gene>
    <name evidence="7" type="ORF">ACFQ3T_27050</name>
</gene>
<feature type="domain" description="Major facilitator superfamily (MFS) profile" evidence="6">
    <location>
        <begin position="25"/>
        <end position="419"/>
    </location>
</feature>
<dbReference type="InterPro" id="IPR011701">
    <property type="entry name" value="MFS"/>
</dbReference>
<evidence type="ECO:0000256" key="3">
    <source>
        <dbReference type="ARBA" id="ARBA00022989"/>
    </source>
</evidence>
<proteinExistence type="predicted"/>
<evidence type="ECO:0000256" key="4">
    <source>
        <dbReference type="ARBA" id="ARBA00023136"/>
    </source>
</evidence>
<feature type="transmembrane region" description="Helical" evidence="5">
    <location>
        <begin position="160"/>
        <end position="181"/>
    </location>
</feature>
<evidence type="ECO:0000259" key="6">
    <source>
        <dbReference type="PROSITE" id="PS50850"/>
    </source>
</evidence>
<feature type="transmembrane region" description="Helical" evidence="5">
    <location>
        <begin position="303"/>
        <end position="326"/>
    </location>
</feature>
<dbReference type="EMBL" id="JBHTLK010000185">
    <property type="protein sequence ID" value="MFD1150802.1"/>
    <property type="molecule type" value="Genomic_DNA"/>
</dbReference>
<keyword evidence="3 5" id="KW-1133">Transmembrane helix</keyword>
<feature type="transmembrane region" description="Helical" evidence="5">
    <location>
        <begin position="187"/>
        <end position="206"/>
    </location>
</feature>
<feature type="transmembrane region" description="Helical" evidence="5">
    <location>
        <begin position="94"/>
        <end position="112"/>
    </location>
</feature>
<name>A0ABW3R199_9PSEU</name>
<comment type="caution">
    <text evidence="7">The sequence shown here is derived from an EMBL/GenBank/DDBJ whole genome shotgun (WGS) entry which is preliminary data.</text>
</comment>
<evidence type="ECO:0000313" key="7">
    <source>
        <dbReference type="EMBL" id="MFD1150802.1"/>
    </source>
</evidence>
<dbReference type="Pfam" id="PF07690">
    <property type="entry name" value="MFS_1"/>
    <property type="match status" value="1"/>
</dbReference>
<reference evidence="8" key="1">
    <citation type="journal article" date="2019" name="Int. J. Syst. Evol. Microbiol.">
        <title>The Global Catalogue of Microorganisms (GCM) 10K type strain sequencing project: providing services to taxonomists for standard genome sequencing and annotation.</title>
        <authorList>
            <consortium name="The Broad Institute Genomics Platform"/>
            <consortium name="The Broad Institute Genome Sequencing Center for Infectious Disease"/>
            <person name="Wu L."/>
            <person name="Ma J."/>
        </authorList>
    </citation>
    <scope>NUCLEOTIDE SEQUENCE [LARGE SCALE GENOMIC DNA]</scope>
    <source>
        <strain evidence="8">CCUG 60214</strain>
    </source>
</reference>
<feature type="transmembrane region" description="Helical" evidence="5">
    <location>
        <begin position="246"/>
        <end position="266"/>
    </location>
</feature>
<dbReference type="PANTHER" id="PTHR23534:SF1">
    <property type="entry name" value="MAJOR FACILITATOR SUPERFAMILY PROTEIN"/>
    <property type="match status" value="1"/>
</dbReference>
<dbReference type="Gene3D" id="1.20.1250.20">
    <property type="entry name" value="MFS general substrate transporter like domains"/>
    <property type="match status" value="1"/>
</dbReference>
<dbReference type="PROSITE" id="PS50850">
    <property type="entry name" value="MFS"/>
    <property type="match status" value="1"/>
</dbReference>
<evidence type="ECO:0000313" key="8">
    <source>
        <dbReference type="Proteomes" id="UP001597168"/>
    </source>
</evidence>
<keyword evidence="4 5" id="KW-0472">Membrane</keyword>
<dbReference type="InterPro" id="IPR020846">
    <property type="entry name" value="MFS_dom"/>
</dbReference>
<dbReference type="Proteomes" id="UP001597168">
    <property type="component" value="Unassembled WGS sequence"/>
</dbReference>
<evidence type="ECO:0000256" key="2">
    <source>
        <dbReference type="ARBA" id="ARBA00022692"/>
    </source>
</evidence>
<feature type="transmembrane region" description="Helical" evidence="5">
    <location>
        <begin position="374"/>
        <end position="394"/>
    </location>
</feature>
<feature type="transmembrane region" description="Helical" evidence="5">
    <location>
        <begin position="400"/>
        <end position="418"/>
    </location>
</feature>